<keyword evidence="1" id="KW-0472">Membrane</keyword>
<organism evidence="3">
    <name type="scientific">viral metagenome</name>
    <dbReference type="NCBI Taxonomy" id="1070528"/>
    <lineage>
        <taxon>unclassified sequences</taxon>
        <taxon>metagenomes</taxon>
        <taxon>organismal metagenomes</taxon>
    </lineage>
</organism>
<protein>
    <recommendedName>
        <fullName evidence="2">Fatty acid desaturase domain-containing protein</fullName>
    </recommendedName>
</protein>
<dbReference type="EMBL" id="MN740182">
    <property type="protein sequence ID" value="QHT92301.1"/>
    <property type="molecule type" value="Genomic_DNA"/>
</dbReference>
<accession>A0A6C0IGE7</accession>
<dbReference type="GO" id="GO:0016020">
    <property type="term" value="C:membrane"/>
    <property type="evidence" value="ECO:0007669"/>
    <property type="project" value="TreeGrafter"/>
</dbReference>
<keyword evidence="1" id="KW-0812">Transmembrane</keyword>
<dbReference type="Pfam" id="PF00487">
    <property type="entry name" value="FA_desaturase"/>
    <property type="match status" value="1"/>
</dbReference>
<dbReference type="InterPro" id="IPR012171">
    <property type="entry name" value="Fatty_acid_desaturase"/>
</dbReference>
<dbReference type="PANTHER" id="PTHR19353:SF73">
    <property type="entry name" value="FATTY ACID DESATURASE"/>
    <property type="match status" value="1"/>
</dbReference>
<evidence type="ECO:0000259" key="2">
    <source>
        <dbReference type="Pfam" id="PF00487"/>
    </source>
</evidence>
<evidence type="ECO:0000313" key="3">
    <source>
        <dbReference type="EMBL" id="QHT92301.1"/>
    </source>
</evidence>
<reference evidence="3" key="1">
    <citation type="journal article" date="2020" name="Nature">
        <title>Giant virus diversity and host interactions through global metagenomics.</title>
        <authorList>
            <person name="Schulz F."/>
            <person name="Roux S."/>
            <person name="Paez-Espino D."/>
            <person name="Jungbluth S."/>
            <person name="Walsh D.A."/>
            <person name="Denef V.J."/>
            <person name="McMahon K.D."/>
            <person name="Konstantinidis K.T."/>
            <person name="Eloe-Fadrosh E.A."/>
            <person name="Kyrpides N.C."/>
            <person name="Woyke T."/>
        </authorList>
    </citation>
    <scope>NUCLEOTIDE SEQUENCE</scope>
    <source>
        <strain evidence="3">GVMAG-M-3300023184-88</strain>
    </source>
</reference>
<dbReference type="GO" id="GO:0006629">
    <property type="term" value="P:lipid metabolic process"/>
    <property type="evidence" value="ECO:0007669"/>
    <property type="project" value="InterPro"/>
</dbReference>
<dbReference type="AlphaFoldDB" id="A0A6C0IGE7"/>
<dbReference type="PANTHER" id="PTHR19353">
    <property type="entry name" value="FATTY ACID DESATURASE 2"/>
    <property type="match status" value="1"/>
</dbReference>
<feature type="domain" description="Fatty acid desaturase" evidence="2">
    <location>
        <begin position="49"/>
        <end position="298"/>
    </location>
</feature>
<feature type="transmembrane region" description="Helical" evidence="1">
    <location>
        <begin position="209"/>
        <end position="230"/>
    </location>
</feature>
<keyword evidence="1" id="KW-1133">Transmembrane helix</keyword>
<feature type="transmembrane region" description="Helical" evidence="1">
    <location>
        <begin position="48"/>
        <end position="70"/>
    </location>
</feature>
<feature type="transmembrane region" description="Helical" evidence="1">
    <location>
        <begin position="21"/>
        <end position="42"/>
    </location>
</feature>
<dbReference type="InterPro" id="IPR005804">
    <property type="entry name" value="FA_desaturase_dom"/>
</dbReference>
<proteinExistence type="predicted"/>
<feature type="transmembrane region" description="Helical" evidence="1">
    <location>
        <begin position="82"/>
        <end position="103"/>
    </location>
</feature>
<feature type="transmembrane region" description="Helical" evidence="1">
    <location>
        <begin position="185"/>
        <end position="203"/>
    </location>
</feature>
<evidence type="ECO:0000256" key="1">
    <source>
        <dbReference type="SAM" id="Phobius"/>
    </source>
</evidence>
<sequence length="337" mass="40236">MSCTPLECNESQLFMKYRSSYTAAFYDFIRHMILTSATWYSIWYTQHTYWSVFPTILLGLLHVKTFIIFHDCGHHSYTPSRLINTIIGMTTGVIVGTPFSWGIRHDTHHATSGNIENKYNWRQNEHIYYTVKTYRELPSIKRKLISILISPEFFYTCMPFINFMLIERFSAIKLLYRKTRQHSQLGYLLADQLIHNLLFYVYLCTLFQYGILYHWTLSMWIASNIGVMLFHNQHTFNPPYIATNTTWSVKDSGIKGSSFIQIPAYLNYFTGGIEYHHIHHMNSKIPNYHLKEYHEEVIRTSNVFDTIYSMSMKEFYNNLWLVLYDEEKQKYVQLNYY</sequence>
<feature type="transmembrane region" description="Helical" evidence="1">
    <location>
        <begin position="144"/>
        <end position="165"/>
    </location>
</feature>
<name>A0A6C0IGE7_9ZZZZ</name>
<dbReference type="GO" id="GO:0016717">
    <property type="term" value="F:oxidoreductase activity, acting on paired donors, with oxidation of a pair of donors resulting in the reduction of molecular oxygen to two molecules of water"/>
    <property type="evidence" value="ECO:0007669"/>
    <property type="project" value="TreeGrafter"/>
</dbReference>